<dbReference type="Proteomes" id="UP001313282">
    <property type="component" value="Unassembled WGS sequence"/>
</dbReference>
<comment type="caution">
    <text evidence="6">The sequence shown here is derived from an EMBL/GenBank/DDBJ whole genome shotgun (WGS) entry which is preliminary data.</text>
</comment>
<dbReference type="Pfam" id="PF00400">
    <property type="entry name" value="WD40"/>
    <property type="match status" value="12"/>
</dbReference>
<feature type="repeat" description="WD" evidence="3">
    <location>
        <begin position="783"/>
        <end position="824"/>
    </location>
</feature>
<feature type="repeat" description="WD" evidence="3">
    <location>
        <begin position="992"/>
        <end position="1033"/>
    </location>
</feature>
<dbReference type="PROSITE" id="PS50294">
    <property type="entry name" value="WD_REPEATS_REGION"/>
    <property type="match status" value="10"/>
</dbReference>
<feature type="repeat" description="WD" evidence="3">
    <location>
        <begin position="1117"/>
        <end position="1158"/>
    </location>
</feature>
<dbReference type="SUPFAM" id="SSF50978">
    <property type="entry name" value="WD40 repeat-like"/>
    <property type="match status" value="2"/>
</dbReference>
<dbReference type="SUPFAM" id="SSF52540">
    <property type="entry name" value="P-loop containing nucleoside triphosphate hydrolases"/>
    <property type="match status" value="1"/>
</dbReference>
<dbReference type="InterPro" id="IPR027417">
    <property type="entry name" value="P-loop_NTPase"/>
</dbReference>
<dbReference type="InterPro" id="IPR020472">
    <property type="entry name" value="WD40_PAC1"/>
</dbReference>
<name>A0AAN8RFA9_9PEZI</name>
<feature type="repeat" description="WD" evidence="3">
    <location>
        <begin position="1158"/>
        <end position="1199"/>
    </location>
</feature>
<sequence>MDPLSTAASIIAVTQAIGSCWKIYSSIKDAQDDIEEIRKEVISVEKLVKRVREELVTGPNGLKFSTSKELENALEGCLSELERLKDKLGPEKGSKRSRFFGVSAKWPLKGPDAFKIVGNLERWKQSIDLALTIDQVVQLRNVNRKLDFAGLPFADGAAYGSFEDQHQPECLPNTRVQLLKDIGEWVEDPRGKCVFWLSGVAGTGKSTISRTIARALREKDQLAASFFFKRGEKDRGDASKFFTTLTSQLANYITDLAPGVQNAINDYPRIASTGHREQFDKLIFQPLSQLICPPPQTVKGILVIDALDECDRELDQRLIVSLLAQLREIRSIDIRVFLTSRPELPLRLGFKELSGDIYREMILHEIPEVEDDIAIFLRAEFAEIRISHSLPSDWPGDRDIQKLAKMAVPLFIFAATACRFIADSDPEDQIKIVMSYHDRSDWHVSQLERTYLPILHQLVKSAVSHETLVREFKEIVGTIVNLASPLSIPSLSQILCISERAINNRLKSLHSVLDMPTPANPHAPIRIFHLSFRDFLSDQRLRGNREFHHFWIDHTGVHRSLYKKCIELMSNPKGLRKDICNLKSPGILRSDIDKNIINRHLPPGLQYACRYWAYHLKQSNDNIRDNDQVHEFLKQHILHWLEAIALLGEISIVTPMMEILSSIIDIHNSSNLAALFHDIKRFLRQSQRIVDMAPLQTYWSALVFAPTKSIVRSIFNLEEIIPEISQLPRVQVQWDALLNTLDGHTDKVDGVTFSTDVKRLASTSFDGTVRVWDAASGAPLLVLKGHTSYVSAVAFSADNTMLVSASCDCTIRIWDPTTGALLQTLEGHTEGVWDVSLSADNKTLASAARDCTIRIWDVPTGVSVRVLEGHTDLVSAVAFFFDDKLLASASHDSTVKVWDAATGALVRVLEGHKNRVGSIAFSVDSKTLASASIDHTIRIWDATTGSLLRTLEDTLPVWCVAFSVDNKTLASGSNDRAIRIWDAATGALVRVLEGHAQGVNSLAFSLDGKLLASASDDYTARVWDADAPQLALEGHTREVLCVAFSIEGKMLASTSYDHTIRIWDAATGALVRVLDPEEQEDHANGVAFSADSKTIASGSWFGKVKIWDVATGTLLQALENNGEVNCVAFSADSKTIAAGSKYNIIRIWDVITGTLLRVLEHSGEVTSVVFSADNKTIVSASWDSTVKIWDAATGDLLRTLEHESWVSGVAFSADDKILASVSTSYTVRAWEAATGAPLQRFQMRDTRGGWVKSIYFSKDGRHIITERESFPLKTNEPPPSSSGINPHQSQYKPVTVEGEWLARGGERLLWLPYNYRPQCTALYDNTICLGLKTGDVVFFTFKN</sequence>
<accession>A0AAN8RFA9</accession>
<keyword evidence="1 3" id="KW-0853">WD repeat</keyword>
<evidence type="ECO:0000256" key="3">
    <source>
        <dbReference type="PROSITE-ProRule" id="PRU00221"/>
    </source>
</evidence>
<proteinExistence type="predicted"/>
<dbReference type="CDD" id="cd00200">
    <property type="entry name" value="WD40"/>
    <property type="match status" value="2"/>
</dbReference>
<dbReference type="SMART" id="SM00320">
    <property type="entry name" value="WD40"/>
    <property type="match status" value="12"/>
</dbReference>
<feature type="repeat" description="WD" evidence="3">
    <location>
        <begin position="909"/>
        <end position="950"/>
    </location>
</feature>
<feature type="repeat" description="WD" evidence="3">
    <location>
        <begin position="957"/>
        <end position="991"/>
    </location>
</feature>
<keyword evidence="2" id="KW-0677">Repeat</keyword>
<evidence type="ECO:0000256" key="2">
    <source>
        <dbReference type="ARBA" id="ARBA00022737"/>
    </source>
</evidence>
<dbReference type="InterPro" id="IPR015943">
    <property type="entry name" value="WD40/YVTN_repeat-like_dom_sf"/>
</dbReference>
<dbReference type="PRINTS" id="PR00320">
    <property type="entry name" value="GPROTEINBRPT"/>
</dbReference>
<dbReference type="Gene3D" id="2.130.10.10">
    <property type="entry name" value="YVTN repeat-like/Quinoprotein amine dehydrogenase"/>
    <property type="match status" value="4"/>
</dbReference>
<organism evidence="6 7">
    <name type="scientific">Orbilia javanica</name>
    <dbReference type="NCBI Taxonomy" id="47235"/>
    <lineage>
        <taxon>Eukaryota</taxon>
        <taxon>Fungi</taxon>
        <taxon>Dikarya</taxon>
        <taxon>Ascomycota</taxon>
        <taxon>Pezizomycotina</taxon>
        <taxon>Orbiliomycetes</taxon>
        <taxon>Orbiliales</taxon>
        <taxon>Orbiliaceae</taxon>
        <taxon>Orbilia</taxon>
    </lineage>
</organism>
<feature type="domain" description="Nephrocystin 3-like N-terminal" evidence="5">
    <location>
        <begin position="182"/>
        <end position="341"/>
    </location>
</feature>
<feature type="repeat" description="WD" evidence="3">
    <location>
        <begin position="1076"/>
        <end position="1117"/>
    </location>
</feature>
<feature type="coiled-coil region" evidence="4">
    <location>
        <begin position="27"/>
        <end position="87"/>
    </location>
</feature>
<keyword evidence="7" id="KW-1185">Reference proteome</keyword>
<feature type="repeat" description="WD" evidence="3">
    <location>
        <begin position="825"/>
        <end position="866"/>
    </location>
</feature>
<dbReference type="EMBL" id="JAVHNR010000002">
    <property type="protein sequence ID" value="KAK6351685.1"/>
    <property type="molecule type" value="Genomic_DNA"/>
</dbReference>
<evidence type="ECO:0000313" key="6">
    <source>
        <dbReference type="EMBL" id="KAK6351685.1"/>
    </source>
</evidence>
<feature type="repeat" description="WD" evidence="3">
    <location>
        <begin position="741"/>
        <end position="782"/>
    </location>
</feature>
<dbReference type="Gene3D" id="3.40.50.300">
    <property type="entry name" value="P-loop containing nucleotide triphosphate hydrolases"/>
    <property type="match status" value="1"/>
</dbReference>
<evidence type="ECO:0000256" key="1">
    <source>
        <dbReference type="ARBA" id="ARBA00022574"/>
    </source>
</evidence>
<dbReference type="Pfam" id="PF24883">
    <property type="entry name" value="NPHP3_N"/>
    <property type="match status" value="1"/>
</dbReference>
<dbReference type="PROSITE" id="PS00678">
    <property type="entry name" value="WD_REPEATS_1"/>
    <property type="match status" value="7"/>
</dbReference>
<evidence type="ECO:0000256" key="4">
    <source>
        <dbReference type="SAM" id="Coils"/>
    </source>
</evidence>
<reference evidence="6 7" key="1">
    <citation type="submission" date="2019-10" db="EMBL/GenBank/DDBJ databases">
        <authorList>
            <person name="Palmer J.M."/>
        </authorList>
    </citation>
    <scope>NUCLEOTIDE SEQUENCE [LARGE SCALE GENOMIC DNA]</scope>
    <source>
        <strain evidence="6 7">TWF718</strain>
    </source>
</reference>
<evidence type="ECO:0000259" key="5">
    <source>
        <dbReference type="Pfam" id="PF24883"/>
    </source>
</evidence>
<protein>
    <recommendedName>
        <fullName evidence="5">Nephrocystin 3-like N-terminal domain-containing protein</fullName>
    </recommendedName>
</protein>
<dbReference type="InterPro" id="IPR019775">
    <property type="entry name" value="WD40_repeat_CS"/>
</dbReference>
<feature type="repeat" description="WD" evidence="3">
    <location>
        <begin position="867"/>
        <end position="908"/>
    </location>
</feature>
<dbReference type="InterPro" id="IPR036322">
    <property type="entry name" value="WD40_repeat_dom_sf"/>
</dbReference>
<dbReference type="PROSITE" id="PS50082">
    <property type="entry name" value="WD_REPEATS_2"/>
    <property type="match status" value="12"/>
</dbReference>
<keyword evidence="4" id="KW-0175">Coiled coil</keyword>
<dbReference type="InterPro" id="IPR050349">
    <property type="entry name" value="WD_LIS1/nudF_dynein_reg"/>
</dbReference>
<feature type="repeat" description="WD" evidence="3">
    <location>
        <begin position="1032"/>
        <end position="1073"/>
    </location>
</feature>
<dbReference type="InterPro" id="IPR001680">
    <property type="entry name" value="WD40_rpt"/>
</dbReference>
<gene>
    <name evidence="6" type="ORF">TWF718_004835</name>
</gene>
<dbReference type="InterPro" id="IPR056884">
    <property type="entry name" value="NPHP3-like_N"/>
</dbReference>
<feature type="repeat" description="WD" evidence="3">
    <location>
        <begin position="1199"/>
        <end position="1240"/>
    </location>
</feature>
<evidence type="ECO:0000313" key="7">
    <source>
        <dbReference type="Proteomes" id="UP001313282"/>
    </source>
</evidence>
<dbReference type="PANTHER" id="PTHR44129">
    <property type="entry name" value="WD REPEAT-CONTAINING PROTEIN POP1"/>
    <property type="match status" value="1"/>
</dbReference>